<dbReference type="InParanoid" id="A0A0P0XRV0"/>
<sequence length="155" mass="17173">MVSSTMAGVDLPTRRLSPSPLAYKRDPRLPPLSPHTAALSLSSLHGRRAALFLCRHRRNSGRPSPVVGTSSEPTSPPSASPLPPLPRPPLRRARRPREQRRHRRPEASHHFFLTAGNTVDLSPPRLLYPAVPEDQLFIAVDVEDFVSDKGKSYLP</sequence>
<reference evidence="3" key="1">
    <citation type="journal article" date="2005" name="Nature">
        <title>The map-based sequence of the rice genome.</title>
        <authorList>
            <consortium name="International rice genome sequencing project (IRGSP)"/>
            <person name="Matsumoto T."/>
            <person name="Wu J."/>
            <person name="Kanamori H."/>
            <person name="Katayose Y."/>
            <person name="Fujisawa M."/>
            <person name="Namiki N."/>
            <person name="Mizuno H."/>
            <person name="Yamamoto K."/>
            <person name="Antonio B.A."/>
            <person name="Baba T."/>
            <person name="Sakata K."/>
            <person name="Nagamura Y."/>
            <person name="Aoki H."/>
            <person name="Arikawa K."/>
            <person name="Arita K."/>
            <person name="Bito T."/>
            <person name="Chiden Y."/>
            <person name="Fujitsuka N."/>
            <person name="Fukunaka R."/>
            <person name="Hamada M."/>
            <person name="Harada C."/>
            <person name="Hayashi A."/>
            <person name="Hijishita S."/>
            <person name="Honda M."/>
            <person name="Hosokawa S."/>
            <person name="Ichikawa Y."/>
            <person name="Idonuma A."/>
            <person name="Iijima M."/>
            <person name="Ikeda M."/>
            <person name="Ikeno M."/>
            <person name="Ito K."/>
            <person name="Ito S."/>
            <person name="Ito T."/>
            <person name="Ito Y."/>
            <person name="Ito Y."/>
            <person name="Iwabuchi A."/>
            <person name="Kamiya K."/>
            <person name="Karasawa W."/>
            <person name="Kurita K."/>
            <person name="Katagiri S."/>
            <person name="Kikuta A."/>
            <person name="Kobayashi H."/>
            <person name="Kobayashi N."/>
            <person name="Machita K."/>
            <person name="Maehara T."/>
            <person name="Masukawa M."/>
            <person name="Mizubayashi T."/>
            <person name="Mukai Y."/>
            <person name="Nagasaki H."/>
            <person name="Nagata Y."/>
            <person name="Naito S."/>
            <person name="Nakashima M."/>
            <person name="Nakama Y."/>
            <person name="Nakamichi Y."/>
            <person name="Nakamura M."/>
            <person name="Meguro A."/>
            <person name="Negishi M."/>
            <person name="Ohta I."/>
            <person name="Ohta T."/>
            <person name="Okamoto M."/>
            <person name="Ono N."/>
            <person name="Saji S."/>
            <person name="Sakaguchi M."/>
            <person name="Sakai K."/>
            <person name="Shibata M."/>
            <person name="Shimokawa T."/>
            <person name="Song J."/>
            <person name="Takazaki Y."/>
            <person name="Terasawa K."/>
            <person name="Tsugane M."/>
            <person name="Tsuji K."/>
            <person name="Ueda S."/>
            <person name="Waki K."/>
            <person name="Yamagata H."/>
            <person name="Yamamoto M."/>
            <person name="Yamamoto S."/>
            <person name="Yamane H."/>
            <person name="Yoshiki S."/>
            <person name="Yoshihara R."/>
            <person name="Yukawa K."/>
            <person name="Zhong H."/>
            <person name="Yano M."/>
            <person name="Yuan Q."/>
            <person name="Ouyang S."/>
            <person name="Liu J."/>
            <person name="Jones K.M."/>
            <person name="Gansberger K."/>
            <person name="Moffat K."/>
            <person name="Hill J."/>
            <person name="Bera J."/>
            <person name="Fadrosh D."/>
            <person name="Jin S."/>
            <person name="Johri S."/>
            <person name="Kim M."/>
            <person name="Overton L."/>
            <person name="Reardon M."/>
            <person name="Tsitrin T."/>
            <person name="Vuong H."/>
            <person name="Weaver B."/>
            <person name="Ciecko A."/>
            <person name="Tallon L."/>
            <person name="Jackson J."/>
            <person name="Pai G."/>
            <person name="Aken S.V."/>
            <person name="Utterback T."/>
            <person name="Reidmuller S."/>
            <person name="Feldblyum T."/>
            <person name="Hsiao J."/>
            <person name="Zismann V."/>
            <person name="Iobst S."/>
            <person name="de Vazeille A.R."/>
            <person name="Buell C.R."/>
            <person name="Ying K."/>
            <person name="Li Y."/>
            <person name="Lu T."/>
            <person name="Huang Y."/>
            <person name="Zhao Q."/>
            <person name="Feng Q."/>
            <person name="Zhang L."/>
            <person name="Zhu J."/>
            <person name="Weng Q."/>
            <person name="Mu J."/>
            <person name="Lu Y."/>
            <person name="Fan D."/>
            <person name="Liu Y."/>
            <person name="Guan J."/>
            <person name="Zhang Y."/>
            <person name="Yu S."/>
            <person name="Liu X."/>
            <person name="Zhang Y."/>
            <person name="Hong G."/>
            <person name="Han B."/>
            <person name="Choisne N."/>
            <person name="Demange N."/>
            <person name="Orjeda G."/>
            <person name="Samain S."/>
            <person name="Cattolico L."/>
            <person name="Pelletier E."/>
            <person name="Couloux A."/>
            <person name="Segurens B."/>
            <person name="Wincker P."/>
            <person name="D'Hont A."/>
            <person name="Scarpelli C."/>
            <person name="Weissenbach J."/>
            <person name="Salanoubat M."/>
            <person name="Quetier F."/>
            <person name="Yu Y."/>
            <person name="Kim H.R."/>
            <person name="Rambo T."/>
            <person name="Currie J."/>
            <person name="Collura K."/>
            <person name="Luo M."/>
            <person name="Yang T."/>
            <person name="Ammiraju J.S.S."/>
            <person name="Engler F."/>
            <person name="Soderlund C."/>
            <person name="Wing R.A."/>
            <person name="Palmer L.E."/>
            <person name="de la Bastide M."/>
            <person name="Spiegel L."/>
            <person name="Nascimento L."/>
            <person name="Zutavern T."/>
            <person name="O'Shaughnessy A."/>
            <person name="Dike S."/>
            <person name="Dedhia N."/>
            <person name="Preston R."/>
            <person name="Balija V."/>
            <person name="McCombie W.R."/>
            <person name="Chow T."/>
            <person name="Chen H."/>
            <person name="Chung M."/>
            <person name="Chen C."/>
            <person name="Shaw J."/>
            <person name="Wu H."/>
            <person name="Hsiao K."/>
            <person name="Chao Y."/>
            <person name="Chu M."/>
            <person name="Cheng C."/>
            <person name="Hour A."/>
            <person name="Lee P."/>
            <person name="Lin S."/>
            <person name="Lin Y."/>
            <person name="Liou J."/>
            <person name="Liu S."/>
            <person name="Hsing Y."/>
            <person name="Raghuvanshi S."/>
            <person name="Mohanty A."/>
            <person name="Bharti A.K."/>
            <person name="Gaur A."/>
            <person name="Gupta V."/>
            <person name="Kumar D."/>
            <person name="Ravi V."/>
            <person name="Vij S."/>
            <person name="Kapur A."/>
            <person name="Khurana P."/>
            <person name="Khurana P."/>
            <person name="Khurana J.P."/>
            <person name="Tyagi A.K."/>
            <person name="Gaikwad K."/>
            <person name="Singh A."/>
            <person name="Dalal V."/>
            <person name="Srivastava S."/>
            <person name="Dixit A."/>
            <person name="Pal A.K."/>
            <person name="Ghazi I.A."/>
            <person name="Yadav M."/>
            <person name="Pandit A."/>
            <person name="Bhargava A."/>
            <person name="Sureshbabu K."/>
            <person name="Batra K."/>
            <person name="Sharma T.R."/>
            <person name="Mohapatra T."/>
            <person name="Singh N.K."/>
            <person name="Messing J."/>
            <person name="Nelson A.B."/>
            <person name="Fuks G."/>
            <person name="Kavchok S."/>
            <person name="Keizer G."/>
            <person name="Linton E."/>
            <person name="Llaca V."/>
            <person name="Song R."/>
            <person name="Tanyolac B."/>
            <person name="Young S."/>
            <person name="Ho-Il K."/>
            <person name="Hahn J.H."/>
            <person name="Sangsakoo G."/>
            <person name="Vanavichit A."/>
            <person name="de Mattos Luiz.A.T."/>
            <person name="Zimmer P.D."/>
            <person name="Malone G."/>
            <person name="Dellagostin O."/>
            <person name="de Oliveira A.C."/>
            <person name="Bevan M."/>
            <person name="Bancroft I."/>
            <person name="Minx P."/>
            <person name="Cordum H."/>
            <person name="Wilson R."/>
            <person name="Cheng Z."/>
            <person name="Jin W."/>
            <person name="Jiang J."/>
            <person name="Leong S.A."/>
            <person name="Iwama H."/>
            <person name="Gojobori T."/>
            <person name="Itoh T."/>
            <person name="Niimura Y."/>
            <person name="Fujii Y."/>
            <person name="Habara T."/>
            <person name="Sakai H."/>
            <person name="Sato Y."/>
            <person name="Wilson G."/>
            <person name="Kumar K."/>
            <person name="McCouch S."/>
            <person name="Juretic N."/>
            <person name="Hoen D."/>
            <person name="Wright S."/>
            <person name="Bruskiewich R."/>
            <person name="Bureau T."/>
            <person name="Miyao A."/>
            <person name="Hirochika H."/>
            <person name="Nishikawa T."/>
            <person name="Kadowaki K."/>
            <person name="Sugiura M."/>
            <person name="Burr B."/>
            <person name="Sasaki T."/>
        </authorList>
    </citation>
    <scope>NUCLEOTIDE SEQUENCE [LARGE SCALE GENOMIC DNA]</scope>
    <source>
        <strain evidence="3">cv. Nipponbare</strain>
    </source>
</reference>
<dbReference type="Gramene" id="Os10t0159167-01">
    <property type="protein sequence ID" value="Os10t0159167-01"/>
    <property type="gene ID" value="Os10g0159167"/>
</dbReference>
<dbReference type="PaxDb" id="39947-A0A0P0XRV0"/>
<gene>
    <name evidence="2" type="ordered locus">Os10g0159167</name>
    <name evidence="2" type="ORF">OSNPB_100159167</name>
</gene>
<protein>
    <submittedName>
        <fullName evidence="2">Os10g0159167 protein</fullName>
    </submittedName>
</protein>
<proteinExistence type="predicted"/>
<feature type="region of interest" description="Disordered" evidence="1">
    <location>
        <begin position="1"/>
        <end position="30"/>
    </location>
</feature>
<feature type="compositionally biased region" description="Pro residues" evidence="1">
    <location>
        <begin position="74"/>
        <end position="88"/>
    </location>
</feature>
<evidence type="ECO:0000313" key="3">
    <source>
        <dbReference type="Proteomes" id="UP000059680"/>
    </source>
</evidence>
<dbReference type="EMBL" id="AP014966">
    <property type="protein sequence ID" value="BAT09967.1"/>
    <property type="molecule type" value="Genomic_DNA"/>
</dbReference>
<organism evidence="2 3">
    <name type="scientific">Oryza sativa subsp. japonica</name>
    <name type="common">Rice</name>
    <dbReference type="NCBI Taxonomy" id="39947"/>
    <lineage>
        <taxon>Eukaryota</taxon>
        <taxon>Viridiplantae</taxon>
        <taxon>Streptophyta</taxon>
        <taxon>Embryophyta</taxon>
        <taxon>Tracheophyta</taxon>
        <taxon>Spermatophyta</taxon>
        <taxon>Magnoliopsida</taxon>
        <taxon>Liliopsida</taxon>
        <taxon>Poales</taxon>
        <taxon>Poaceae</taxon>
        <taxon>BOP clade</taxon>
        <taxon>Oryzoideae</taxon>
        <taxon>Oryzeae</taxon>
        <taxon>Oryzinae</taxon>
        <taxon>Oryza</taxon>
        <taxon>Oryza sativa</taxon>
    </lineage>
</organism>
<feature type="region of interest" description="Disordered" evidence="1">
    <location>
        <begin position="55"/>
        <end position="107"/>
    </location>
</feature>
<reference evidence="2 3" key="3">
    <citation type="journal article" date="2013" name="Rice">
        <title>Improvement of the Oryza sativa Nipponbare reference genome using next generation sequence and optical map data.</title>
        <authorList>
            <person name="Kawahara Y."/>
            <person name="de la Bastide M."/>
            <person name="Hamilton J.P."/>
            <person name="Kanamori H."/>
            <person name="McCombie W.R."/>
            <person name="Ouyang S."/>
            <person name="Schwartz D.C."/>
            <person name="Tanaka T."/>
            <person name="Wu J."/>
            <person name="Zhou S."/>
            <person name="Childs K.L."/>
            <person name="Davidson R.M."/>
            <person name="Lin H."/>
            <person name="Quesada-Ocampo L."/>
            <person name="Vaillancourt B."/>
            <person name="Sakai H."/>
            <person name="Lee S.S."/>
            <person name="Kim J."/>
            <person name="Numa H."/>
            <person name="Itoh T."/>
            <person name="Buell C.R."/>
            <person name="Matsumoto T."/>
        </authorList>
    </citation>
    <scope>NUCLEOTIDE SEQUENCE [LARGE SCALE GENOMIC DNA]</scope>
    <source>
        <strain evidence="3">cv. Nipponbare</strain>
    </source>
</reference>
<evidence type="ECO:0000256" key="1">
    <source>
        <dbReference type="SAM" id="MobiDB-lite"/>
    </source>
</evidence>
<reference evidence="2 3" key="2">
    <citation type="journal article" date="2013" name="Plant Cell Physiol.">
        <title>Rice Annotation Project Database (RAP-DB): an integrative and interactive database for rice genomics.</title>
        <authorList>
            <person name="Sakai H."/>
            <person name="Lee S.S."/>
            <person name="Tanaka T."/>
            <person name="Numa H."/>
            <person name="Kim J."/>
            <person name="Kawahara Y."/>
            <person name="Wakimoto H."/>
            <person name="Yang C.C."/>
            <person name="Iwamoto M."/>
            <person name="Abe T."/>
            <person name="Yamada Y."/>
            <person name="Muto A."/>
            <person name="Inokuchi H."/>
            <person name="Ikemura T."/>
            <person name="Matsumoto T."/>
            <person name="Sasaki T."/>
            <person name="Itoh T."/>
        </authorList>
    </citation>
    <scope>NUCLEOTIDE SEQUENCE [LARGE SCALE GENOMIC DNA]</scope>
    <source>
        <strain evidence="3">cv. Nipponbare</strain>
    </source>
</reference>
<name>A0A0P0XRV0_ORYSJ</name>
<evidence type="ECO:0000313" key="2">
    <source>
        <dbReference type="EMBL" id="BAT09967.1"/>
    </source>
</evidence>
<dbReference type="Proteomes" id="UP000059680">
    <property type="component" value="Chromosome 10"/>
</dbReference>
<accession>A0A0P0XRV0</accession>
<feature type="compositionally biased region" description="Basic residues" evidence="1">
    <location>
        <begin position="89"/>
        <end position="104"/>
    </location>
</feature>
<keyword evidence="3" id="KW-1185">Reference proteome</keyword>
<dbReference type="AlphaFoldDB" id="A0A0P0XRV0"/>